<gene>
    <name evidence="1" type="ORF">Pan216_44230</name>
</gene>
<proteinExistence type="predicted"/>
<keyword evidence="2" id="KW-1185">Reference proteome</keyword>
<name>A0A518B9E8_9BACT</name>
<dbReference type="EMBL" id="CP036279">
    <property type="protein sequence ID" value="QDU63543.1"/>
    <property type="molecule type" value="Genomic_DNA"/>
</dbReference>
<reference evidence="1 2" key="1">
    <citation type="submission" date="2019-02" db="EMBL/GenBank/DDBJ databases">
        <title>Deep-cultivation of Planctomycetes and their phenomic and genomic characterization uncovers novel biology.</title>
        <authorList>
            <person name="Wiegand S."/>
            <person name="Jogler M."/>
            <person name="Boedeker C."/>
            <person name="Pinto D."/>
            <person name="Vollmers J."/>
            <person name="Rivas-Marin E."/>
            <person name="Kohn T."/>
            <person name="Peeters S.H."/>
            <person name="Heuer A."/>
            <person name="Rast P."/>
            <person name="Oberbeckmann S."/>
            <person name="Bunk B."/>
            <person name="Jeske O."/>
            <person name="Meyerdierks A."/>
            <person name="Storesund J.E."/>
            <person name="Kallscheuer N."/>
            <person name="Luecker S."/>
            <person name="Lage O.M."/>
            <person name="Pohl T."/>
            <person name="Merkel B.J."/>
            <person name="Hornburger P."/>
            <person name="Mueller R.-W."/>
            <person name="Bruemmer F."/>
            <person name="Labrenz M."/>
            <person name="Spormann A.M."/>
            <person name="Op den Camp H."/>
            <person name="Overmann J."/>
            <person name="Amann R."/>
            <person name="Jetten M.S.M."/>
            <person name="Mascher T."/>
            <person name="Medema M.H."/>
            <person name="Devos D.P."/>
            <person name="Kaster A.-K."/>
            <person name="Ovreas L."/>
            <person name="Rohde M."/>
            <person name="Galperin M.Y."/>
            <person name="Jogler C."/>
        </authorList>
    </citation>
    <scope>NUCLEOTIDE SEQUENCE [LARGE SCALE GENOMIC DNA]</scope>
    <source>
        <strain evidence="1 2">Pan216</strain>
    </source>
</reference>
<organism evidence="1 2">
    <name type="scientific">Kolteria novifilia</name>
    <dbReference type="NCBI Taxonomy" id="2527975"/>
    <lineage>
        <taxon>Bacteria</taxon>
        <taxon>Pseudomonadati</taxon>
        <taxon>Planctomycetota</taxon>
        <taxon>Planctomycetia</taxon>
        <taxon>Kolteriales</taxon>
        <taxon>Kolteriaceae</taxon>
        <taxon>Kolteria</taxon>
    </lineage>
</organism>
<dbReference type="KEGG" id="knv:Pan216_44230"/>
<dbReference type="Proteomes" id="UP000317093">
    <property type="component" value="Chromosome"/>
</dbReference>
<accession>A0A518B9E8</accession>
<evidence type="ECO:0000313" key="1">
    <source>
        <dbReference type="EMBL" id="QDU63543.1"/>
    </source>
</evidence>
<dbReference type="RefSeq" id="WP_145261084.1">
    <property type="nucleotide sequence ID" value="NZ_CP036279.1"/>
</dbReference>
<dbReference type="AlphaFoldDB" id="A0A518B9E8"/>
<evidence type="ECO:0000313" key="2">
    <source>
        <dbReference type="Proteomes" id="UP000317093"/>
    </source>
</evidence>
<protein>
    <submittedName>
        <fullName evidence="1">Uncharacterized protein</fullName>
    </submittedName>
</protein>
<sequence length="175" mass="19049">MSDDFFEHLTDPNRDALPSDRREWELATEWEPALELLREAGPTNGINLVPAWDRLLAEDPAASTPPKRRWNPPRWLTRVAVAASLLIGGIAIGQSMGHGVSPTQGDRWLPATGGKEVACSYTPRQREQMFALLAQSAKRTPALAEAASANLSQCVACHQSALGDLIQPSFSALPR</sequence>